<sequence>MRLHAPLFILVNTATALTAPTNHPLSHHTVYQFPKPTWVENIAIRPSDALLLTLLTSPTLQTIPFPTSPKPVDLPVYTFPNATGQTGIAPLTPFCDAYIALAGDANDPVGSFSAYTVSFSNNTKNTTPKIKKVAALTKSGLPNGIVTVSEGHAALIADSFLGLIWRLDIATGNYTVAIQIPETAAPPGLPPGTIAVNGLKISHEDGYLYFSNSATVAIYRIRIDKDGYPRGKAETVARLNASFVDDFAIRNGVIWATTNSDNRVFAVDVKTGRNVVVLDVLGPTSAAFGRGREDRHVLYVVTNGGLREFPDNPPEGGKVVALDTRGFRG</sequence>
<keyword evidence="1" id="KW-0732">Signal</keyword>
<evidence type="ECO:0000313" key="4">
    <source>
        <dbReference type="Proteomes" id="UP001174936"/>
    </source>
</evidence>
<accession>A0AA40CZN1</accession>
<dbReference type="Pfam" id="PF08450">
    <property type="entry name" value="SGL"/>
    <property type="match status" value="1"/>
</dbReference>
<evidence type="ECO:0000313" key="3">
    <source>
        <dbReference type="EMBL" id="KAK0654964.1"/>
    </source>
</evidence>
<comment type="caution">
    <text evidence="3">The sequence shown here is derived from an EMBL/GenBank/DDBJ whole genome shotgun (WGS) entry which is preliminary data.</text>
</comment>
<protein>
    <recommendedName>
        <fullName evidence="2">SMP-30/Gluconolactonase/LRE-like region domain-containing protein</fullName>
    </recommendedName>
</protein>
<dbReference type="PANTHER" id="PTHR42060">
    <property type="entry name" value="NHL REPEAT-CONTAINING PROTEIN-RELATED"/>
    <property type="match status" value="1"/>
</dbReference>
<evidence type="ECO:0000256" key="1">
    <source>
        <dbReference type="SAM" id="SignalP"/>
    </source>
</evidence>
<feature type="domain" description="SMP-30/Gluconolactonase/LRE-like region" evidence="2">
    <location>
        <begin position="194"/>
        <end position="302"/>
    </location>
</feature>
<dbReference type="AlphaFoldDB" id="A0AA40CZN1"/>
<keyword evidence="4" id="KW-1185">Reference proteome</keyword>
<organism evidence="3 4">
    <name type="scientific">Cercophora newfieldiana</name>
    <dbReference type="NCBI Taxonomy" id="92897"/>
    <lineage>
        <taxon>Eukaryota</taxon>
        <taxon>Fungi</taxon>
        <taxon>Dikarya</taxon>
        <taxon>Ascomycota</taxon>
        <taxon>Pezizomycotina</taxon>
        <taxon>Sordariomycetes</taxon>
        <taxon>Sordariomycetidae</taxon>
        <taxon>Sordariales</taxon>
        <taxon>Lasiosphaeriaceae</taxon>
        <taxon>Cercophora</taxon>
    </lineage>
</organism>
<dbReference type="EMBL" id="JAULSV010000001">
    <property type="protein sequence ID" value="KAK0654964.1"/>
    <property type="molecule type" value="Genomic_DNA"/>
</dbReference>
<reference evidence="3" key="1">
    <citation type="submission" date="2023-06" db="EMBL/GenBank/DDBJ databases">
        <title>Genome-scale phylogeny and comparative genomics of the fungal order Sordariales.</title>
        <authorList>
            <consortium name="Lawrence Berkeley National Laboratory"/>
            <person name="Hensen N."/>
            <person name="Bonometti L."/>
            <person name="Westerberg I."/>
            <person name="Brannstrom I.O."/>
            <person name="Guillou S."/>
            <person name="Cros-Aarteil S."/>
            <person name="Calhoun S."/>
            <person name="Haridas S."/>
            <person name="Kuo A."/>
            <person name="Mondo S."/>
            <person name="Pangilinan J."/>
            <person name="Riley R."/>
            <person name="Labutti K."/>
            <person name="Andreopoulos B."/>
            <person name="Lipzen A."/>
            <person name="Chen C."/>
            <person name="Yanf M."/>
            <person name="Daum C."/>
            <person name="Ng V."/>
            <person name="Clum A."/>
            <person name="Steindorff A."/>
            <person name="Ohm R."/>
            <person name="Martin F."/>
            <person name="Silar P."/>
            <person name="Natvig D."/>
            <person name="Lalanne C."/>
            <person name="Gautier V."/>
            <person name="Ament-Velasquez S.L."/>
            <person name="Kruys A."/>
            <person name="Hutchinson M.I."/>
            <person name="Powell A.J."/>
            <person name="Barry K."/>
            <person name="Miller A.N."/>
            <person name="Grigoriev I.V."/>
            <person name="Debuchy R."/>
            <person name="Gladieux P."/>
            <person name="Thoren M.H."/>
            <person name="Johannesson H."/>
        </authorList>
    </citation>
    <scope>NUCLEOTIDE SEQUENCE</scope>
    <source>
        <strain evidence="3">SMH2532-1</strain>
    </source>
</reference>
<feature type="chain" id="PRO_5041306181" description="SMP-30/Gluconolactonase/LRE-like region domain-containing protein" evidence="1">
    <location>
        <begin position="19"/>
        <end position="329"/>
    </location>
</feature>
<dbReference type="Proteomes" id="UP001174936">
    <property type="component" value="Unassembled WGS sequence"/>
</dbReference>
<feature type="signal peptide" evidence="1">
    <location>
        <begin position="1"/>
        <end position="18"/>
    </location>
</feature>
<dbReference type="InterPro" id="IPR052998">
    <property type="entry name" value="Hetero-Diels-Alderase-like"/>
</dbReference>
<dbReference type="Gene3D" id="2.120.10.30">
    <property type="entry name" value="TolB, C-terminal domain"/>
    <property type="match status" value="1"/>
</dbReference>
<gene>
    <name evidence="3" type="ORF">B0T16DRAFT_395934</name>
</gene>
<dbReference type="InterPro" id="IPR011042">
    <property type="entry name" value="6-blade_b-propeller_TolB-like"/>
</dbReference>
<dbReference type="InterPro" id="IPR013658">
    <property type="entry name" value="SGL"/>
</dbReference>
<evidence type="ECO:0000259" key="2">
    <source>
        <dbReference type="Pfam" id="PF08450"/>
    </source>
</evidence>
<proteinExistence type="predicted"/>
<name>A0AA40CZN1_9PEZI</name>
<dbReference type="SUPFAM" id="SSF63829">
    <property type="entry name" value="Calcium-dependent phosphotriesterase"/>
    <property type="match status" value="1"/>
</dbReference>
<dbReference type="PANTHER" id="PTHR42060:SF1">
    <property type="entry name" value="NHL REPEAT-CONTAINING PROTEIN"/>
    <property type="match status" value="1"/>
</dbReference>